<dbReference type="InterPro" id="IPR023296">
    <property type="entry name" value="Glyco_hydro_beta-prop_sf"/>
</dbReference>
<dbReference type="InterPro" id="IPR013189">
    <property type="entry name" value="Glyco_hydro_32_C"/>
</dbReference>
<name>A0ABW9VHW7_9BURK</name>
<dbReference type="Pfam" id="PF08244">
    <property type="entry name" value="Glyco_hydro_32C"/>
    <property type="match status" value="1"/>
</dbReference>
<comment type="similarity">
    <text evidence="1 4">Belongs to the glycosyl hydrolase 32 family.</text>
</comment>
<feature type="domain" description="Glycosyl hydrolase family 32 C-terminal" evidence="6">
    <location>
        <begin position="384"/>
        <end position="519"/>
    </location>
</feature>
<accession>A0ABW9VHW7</accession>
<evidence type="ECO:0000259" key="6">
    <source>
        <dbReference type="Pfam" id="PF08244"/>
    </source>
</evidence>
<sequence length="543" mass="59525">MMAGLAGPLLMAVPATQGAEGVAHSGHGNTAAAPELIQPQPYRPAYHFTPPHAWMNDPNGMVYYKGLYHLFYQFHPYSNVWGPMHWGHATSPDMIHWTHQPIALAPDELGAIFSGSVVVDWKNTSGFGTADNPPLVAIFTYHNEADRLAGKRPPQSQALAYSSDNGASWTKYAGNPVLKAAPDQGDFRDPKVRWHEASQSWIMSLAVGDHVEFHASPDLKQWHLLSQFGKNVGAHGGVWECPDLLPIRVAETGGQKWMLLLSINPGGPNGGSATQFFIGDFDGRNFVLDPAFASQLEQDGPQWIDWGRDNYAGVTWSDVPAADGRVLMLGWMSNWDYATKVPTSAWRSGMTLPRELQLHRQAQGYVLHSLPVRELDALKGRISQPQTATATEGLSLSGRALEQSETYVEFSLPGGNSKAYLEFSNAQGEAYKVGLDGQTGRYFSDRRQAGRKDFSEQFASKLHTAPRHAQSAVVRMRVYLDRNSAELFADDGATLMSELIFPSAPYTQVRFLVDGQAAQPAAFTVTEIGSSQTSMQTPAEPAR</sequence>
<reference evidence="7 8" key="1">
    <citation type="submission" date="2019-12" db="EMBL/GenBank/DDBJ databases">
        <title>Novel species isolated from a subtropical stream in China.</title>
        <authorList>
            <person name="Lu H."/>
        </authorList>
    </citation>
    <scope>NUCLEOTIDE SEQUENCE [LARGE SCALE GENOMIC DNA]</scope>
    <source>
        <strain evidence="7 8">CY13W</strain>
    </source>
</reference>
<organism evidence="7 8">
    <name type="scientific">Duganella qianjiadongensis</name>
    <dbReference type="NCBI Taxonomy" id="2692176"/>
    <lineage>
        <taxon>Bacteria</taxon>
        <taxon>Pseudomonadati</taxon>
        <taxon>Pseudomonadota</taxon>
        <taxon>Betaproteobacteria</taxon>
        <taxon>Burkholderiales</taxon>
        <taxon>Oxalobacteraceae</taxon>
        <taxon>Telluria group</taxon>
        <taxon>Duganella</taxon>
    </lineage>
</organism>
<evidence type="ECO:0000256" key="2">
    <source>
        <dbReference type="ARBA" id="ARBA00022801"/>
    </source>
</evidence>
<dbReference type="SMART" id="SM00640">
    <property type="entry name" value="Glyco_32"/>
    <property type="match status" value="1"/>
</dbReference>
<dbReference type="Gene3D" id="2.115.10.20">
    <property type="entry name" value="Glycosyl hydrolase domain, family 43"/>
    <property type="match status" value="1"/>
</dbReference>
<keyword evidence="8" id="KW-1185">Reference proteome</keyword>
<gene>
    <name evidence="7" type="ORF">GTP27_02245</name>
</gene>
<dbReference type="InterPro" id="IPR018053">
    <property type="entry name" value="Glyco_hydro_32_AS"/>
</dbReference>
<dbReference type="Proteomes" id="UP000478090">
    <property type="component" value="Unassembled WGS sequence"/>
</dbReference>
<dbReference type="InterPro" id="IPR001362">
    <property type="entry name" value="Glyco_hydro_32"/>
</dbReference>
<comment type="caution">
    <text evidence="7">The sequence shown here is derived from an EMBL/GenBank/DDBJ whole genome shotgun (WGS) entry which is preliminary data.</text>
</comment>
<evidence type="ECO:0000256" key="1">
    <source>
        <dbReference type="ARBA" id="ARBA00009902"/>
    </source>
</evidence>
<keyword evidence="2 4" id="KW-0378">Hydrolase</keyword>
<dbReference type="CDD" id="cd18622">
    <property type="entry name" value="GH32_Inu-like"/>
    <property type="match status" value="1"/>
</dbReference>
<dbReference type="PANTHER" id="PTHR42800:SF1">
    <property type="entry name" value="EXOINULINASE INUD (AFU_ORTHOLOGUE AFUA_5G00480)"/>
    <property type="match status" value="1"/>
</dbReference>
<evidence type="ECO:0000256" key="4">
    <source>
        <dbReference type="RuleBase" id="RU362110"/>
    </source>
</evidence>
<feature type="domain" description="Glycosyl hydrolase family 32 N-terminal" evidence="5">
    <location>
        <begin position="47"/>
        <end position="362"/>
    </location>
</feature>
<evidence type="ECO:0000259" key="5">
    <source>
        <dbReference type="Pfam" id="PF00251"/>
    </source>
</evidence>
<dbReference type="EMBL" id="WWCM01000001">
    <property type="protein sequence ID" value="MYM38139.1"/>
    <property type="molecule type" value="Genomic_DNA"/>
</dbReference>
<keyword evidence="3 4" id="KW-0326">Glycosidase</keyword>
<dbReference type="GO" id="GO:0016787">
    <property type="term" value="F:hydrolase activity"/>
    <property type="evidence" value="ECO:0007669"/>
    <property type="project" value="UniProtKB-KW"/>
</dbReference>
<dbReference type="PANTHER" id="PTHR42800">
    <property type="entry name" value="EXOINULINASE INUD (AFU_ORTHOLOGUE AFUA_5G00480)"/>
    <property type="match status" value="1"/>
</dbReference>
<dbReference type="Gene3D" id="2.60.120.560">
    <property type="entry name" value="Exo-inulinase, domain 1"/>
    <property type="match status" value="1"/>
</dbReference>
<evidence type="ECO:0000256" key="3">
    <source>
        <dbReference type="ARBA" id="ARBA00023295"/>
    </source>
</evidence>
<dbReference type="SUPFAM" id="SSF75005">
    <property type="entry name" value="Arabinanase/levansucrase/invertase"/>
    <property type="match status" value="1"/>
</dbReference>
<dbReference type="SUPFAM" id="SSF49899">
    <property type="entry name" value="Concanavalin A-like lectins/glucanases"/>
    <property type="match status" value="1"/>
</dbReference>
<dbReference type="PROSITE" id="PS00609">
    <property type="entry name" value="GLYCOSYL_HYDROL_F32"/>
    <property type="match status" value="1"/>
</dbReference>
<proteinExistence type="inferred from homology"/>
<evidence type="ECO:0000313" key="8">
    <source>
        <dbReference type="Proteomes" id="UP000478090"/>
    </source>
</evidence>
<protein>
    <submittedName>
        <fullName evidence="7">Glycoside hydrolase family 32 protein</fullName>
    </submittedName>
</protein>
<evidence type="ECO:0000313" key="7">
    <source>
        <dbReference type="EMBL" id="MYM38139.1"/>
    </source>
</evidence>
<dbReference type="InterPro" id="IPR013148">
    <property type="entry name" value="Glyco_hydro_32_N"/>
</dbReference>
<dbReference type="Pfam" id="PF00251">
    <property type="entry name" value="Glyco_hydro_32N"/>
    <property type="match status" value="1"/>
</dbReference>
<dbReference type="InterPro" id="IPR013320">
    <property type="entry name" value="ConA-like_dom_sf"/>
</dbReference>